<dbReference type="GO" id="GO:0016567">
    <property type="term" value="P:protein ubiquitination"/>
    <property type="evidence" value="ECO:0007669"/>
    <property type="project" value="TreeGrafter"/>
</dbReference>
<evidence type="ECO:0000256" key="2">
    <source>
        <dbReference type="ARBA" id="ARBA00022771"/>
    </source>
</evidence>
<dbReference type="STRING" id="451379.A0A0N5ARC0"/>
<dbReference type="GO" id="GO:0005737">
    <property type="term" value="C:cytoplasm"/>
    <property type="evidence" value="ECO:0007669"/>
    <property type="project" value="TreeGrafter"/>
</dbReference>
<feature type="domain" description="RING-type" evidence="5">
    <location>
        <begin position="71"/>
        <end position="115"/>
    </location>
</feature>
<accession>A0A0N5ARC0</accession>
<dbReference type="GO" id="GO:0008270">
    <property type="term" value="F:zinc ion binding"/>
    <property type="evidence" value="ECO:0007669"/>
    <property type="project" value="UniProtKB-KW"/>
</dbReference>
<keyword evidence="1" id="KW-0479">Metal-binding</keyword>
<dbReference type="PANTHER" id="PTHR15710">
    <property type="entry name" value="E3 UBIQUITIN-PROTEIN LIGASE PRAJA"/>
    <property type="match status" value="1"/>
</dbReference>
<dbReference type="PANTHER" id="PTHR15710:SF243">
    <property type="entry name" value="E3 UBIQUITIN-PROTEIN LIGASE PRAJA-2 ISOFORM X1"/>
    <property type="match status" value="1"/>
</dbReference>
<keyword evidence="3" id="KW-0862">Zinc</keyword>
<name>A0A0N5ARC0_9BILA</name>
<keyword evidence="6" id="KW-1185">Reference proteome</keyword>
<evidence type="ECO:0000259" key="5">
    <source>
        <dbReference type="PROSITE" id="PS50089"/>
    </source>
</evidence>
<organism evidence="6 7">
    <name type="scientific">Syphacia muris</name>
    <dbReference type="NCBI Taxonomy" id="451379"/>
    <lineage>
        <taxon>Eukaryota</taxon>
        <taxon>Metazoa</taxon>
        <taxon>Ecdysozoa</taxon>
        <taxon>Nematoda</taxon>
        <taxon>Chromadorea</taxon>
        <taxon>Rhabditida</taxon>
        <taxon>Spirurina</taxon>
        <taxon>Oxyuridomorpha</taxon>
        <taxon>Oxyuroidea</taxon>
        <taxon>Oxyuridae</taxon>
        <taxon>Syphacia</taxon>
    </lineage>
</organism>
<dbReference type="WBParaSite" id="SMUV_0000726301-mRNA-1">
    <property type="protein sequence ID" value="SMUV_0000726301-mRNA-1"/>
    <property type="gene ID" value="SMUV_0000726301"/>
</dbReference>
<dbReference type="Pfam" id="PF13639">
    <property type="entry name" value="zf-RING_2"/>
    <property type="match status" value="1"/>
</dbReference>
<evidence type="ECO:0000256" key="3">
    <source>
        <dbReference type="ARBA" id="ARBA00022833"/>
    </source>
</evidence>
<proteinExistence type="predicted"/>
<dbReference type="PROSITE" id="PS50089">
    <property type="entry name" value="ZF_RING_2"/>
    <property type="match status" value="1"/>
</dbReference>
<dbReference type="Gene3D" id="3.30.40.10">
    <property type="entry name" value="Zinc/RING finger domain, C3HC4 (zinc finger)"/>
    <property type="match status" value="1"/>
</dbReference>
<sequence>MADYFQEHQTDEDVTDDRSIMARFLVESGWSYELALLWEDLFPNKSKAASKKAVAELERVDVRDLKDLGQCSICLAPFSENDKSARLIRMPCQHLFHQPCIIPWLKLTNTCPYCRKEIPAEDPLYESYKKDEERGRARMADIEELHNSMFS</sequence>
<dbReference type="Proteomes" id="UP000046393">
    <property type="component" value="Unplaced"/>
</dbReference>
<evidence type="ECO:0000256" key="4">
    <source>
        <dbReference type="PROSITE-ProRule" id="PRU00175"/>
    </source>
</evidence>
<dbReference type="SMART" id="SM00184">
    <property type="entry name" value="RING"/>
    <property type="match status" value="1"/>
</dbReference>
<dbReference type="InterPro" id="IPR013083">
    <property type="entry name" value="Znf_RING/FYVE/PHD"/>
</dbReference>
<dbReference type="AlphaFoldDB" id="A0A0N5ARC0"/>
<evidence type="ECO:0000313" key="6">
    <source>
        <dbReference type="Proteomes" id="UP000046393"/>
    </source>
</evidence>
<dbReference type="GO" id="GO:0061630">
    <property type="term" value="F:ubiquitin protein ligase activity"/>
    <property type="evidence" value="ECO:0007669"/>
    <property type="project" value="TreeGrafter"/>
</dbReference>
<keyword evidence="2 4" id="KW-0863">Zinc-finger</keyword>
<evidence type="ECO:0000313" key="7">
    <source>
        <dbReference type="WBParaSite" id="SMUV_0000726301-mRNA-1"/>
    </source>
</evidence>
<dbReference type="SUPFAM" id="SSF57850">
    <property type="entry name" value="RING/U-box"/>
    <property type="match status" value="1"/>
</dbReference>
<reference evidence="7" key="1">
    <citation type="submission" date="2017-02" db="UniProtKB">
        <authorList>
            <consortium name="WormBaseParasite"/>
        </authorList>
    </citation>
    <scope>IDENTIFICATION</scope>
</reference>
<evidence type="ECO:0000256" key="1">
    <source>
        <dbReference type="ARBA" id="ARBA00022723"/>
    </source>
</evidence>
<dbReference type="InterPro" id="IPR001841">
    <property type="entry name" value="Znf_RING"/>
</dbReference>
<protein>
    <submittedName>
        <fullName evidence="7">RING-type domain-containing protein</fullName>
    </submittedName>
</protein>